<dbReference type="eggNOG" id="ENOG5032Z9Z">
    <property type="taxonomic scope" value="Bacteria"/>
</dbReference>
<name>A0A160M8I6_9BACI</name>
<dbReference type="KEGG" id="bon:A361_04130"/>
<gene>
    <name evidence="1" type="ORF">A361_04130</name>
</gene>
<reference evidence="1 2" key="1">
    <citation type="submission" date="2016-04" db="EMBL/GenBank/DDBJ databases">
        <title>Complete genome sequence of Bacillus oceanisediminis strain 2691.</title>
        <authorList>
            <person name="Jeong H."/>
            <person name="Kim H.J."/>
            <person name="Lee D.-W."/>
        </authorList>
    </citation>
    <scope>NUCLEOTIDE SEQUENCE [LARGE SCALE GENOMIC DNA]</scope>
    <source>
        <strain evidence="1 2">2691</strain>
    </source>
</reference>
<evidence type="ECO:0008006" key="3">
    <source>
        <dbReference type="Google" id="ProtNLM"/>
    </source>
</evidence>
<proteinExistence type="predicted"/>
<sequence length="386" mass="44355">MRKSWMVLAGCLFVLTLLIGLFFAFSDSFGQTSENDMDQKDFLEDKKAAVYFSTTADQDMDGKGKSFAVFFDKMGTPNTFEMKGLELGSIGVKDGKVLLEDKENFYSIANGFRKIRKEEYQHTGDHIGYLDQKNGFYALYNSGYDKESGGYRSDYYWEEDGEFKKGVIPFFIEASVMHKGTLYTLSSSEDEKTYKISEVKIGEETPPKTLFEIKKNENSTTFGQLQADEKNLYFIRQTGNITEMVKVDRKTGEKTFTKVASYSNDEETLYKQTPFSFKRCVFLHNEDLYFIDGFGDVYRIQTGSGESVKVFSLSEDSMAGSLETFYRDGNLYVFSINHEDNSAKIEQYSLPEGRKSGEMLIKHFPELNTFNKKVYLYDFVMLQDLK</sequence>
<dbReference type="Proteomes" id="UP000077856">
    <property type="component" value="Chromosome"/>
</dbReference>
<dbReference type="SUPFAM" id="SSF50998">
    <property type="entry name" value="Quinoprotein alcohol dehydrogenase-like"/>
    <property type="match status" value="1"/>
</dbReference>
<accession>A0A160M8I6</accession>
<dbReference type="InterPro" id="IPR011047">
    <property type="entry name" value="Quinoprotein_ADH-like_sf"/>
</dbReference>
<organism evidence="1 2">
    <name type="scientific">Cytobacillus oceanisediminis 2691</name>
    <dbReference type="NCBI Taxonomy" id="1196031"/>
    <lineage>
        <taxon>Bacteria</taxon>
        <taxon>Bacillati</taxon>
        <taxon>Bacillota</taxon>
        <taxon>Bacilli</taxon>
        <taxon>Bacillales</taxon>
        <taxon>Bacillaceae</taxon>
        <taxon>Cytobacillus</taxon>
    </lineage>
</organism>
<dbReference type="RefSeq" id="WP_019379458.1">
    <property type="nucleotide sequence ID" value="NZ_CP015506.1"/>
</dbReference>
<evidence type="ECO:0000313" key="2">
    <source>
        <dbReference type="Proteomes" id="UP000077856"/>
    </source>
</evidence>
<protein>
    <recommendedName>
        <fullName evidence="3">DUF5050 domain-containing protein</fullName>
    </recommendedName>
</protein>
<dbReference type="AlphaFoldDB" id="A0A160M8I6"/>
<evidence type="ECO:0000313" key="1">
    <source>
        <dbReference type="EMBL" id="AND38338.1"/>
    </source>
</evidence>
<dbReference type="EMBL" id="CP015506">
    <property type="protein sequence ID" value="AND38338.1"/>
    <property type="molecule type" value="Genomic_DNA"/>
</dbReference>